<keyword evidence="2" id="KW-1185">Reference proteome</keyword>
<dbReference type="Pfam" id="PF11136">
    <property type="entry name" value="DUF2889"/>
    <property type="match status" value="1"/>
</dbReference>
<dbReference type="Proteomes" id="UP001595828">
    <property type="component" value="Unassembled WGS sequence"/>
</dbReference>
<proteinExistence type="predicted"/>
<name>A0ABV8RQC9_9SPHN</name>
<dbReference type="InterPro" id="IPR021312">
    <property type="entry name" value="DUF2889"/>
</dbReference>
<protein>
    <submittedName>
        <fullName evidence="1">DUF2889 domain-containing protein</fullName>
    </submittedName>
</protein>
<gene>
    <name evidence="1" type="ORF">ACFO0A_10880</name>
</gene>
<evidence type="ECO:0000313" key="2">
    <source>
        <dbReference type="Proteomes" id="UP001595828"/>
    </source>
</evidence>
<dbReference type="RefSeq" id="WP_379539028.1">
    <property type="nucleotide sequence ID" value="NZ_JBHSDR010000006.1"/>
</dbReference>
<accession>A0ABV8RQC9</accession>
<dbReference type="EMBL" id="JBHSDR010000006">
    <property type="protein sequence ID" value="MFC4295558.1"/>
    <property type="molecule type" value="Genomic_DNA"/>
</dbReference>
<reference evidence="2" key="1">
    <citation type="journal article" date="2019" name="Int. J. Syst. Evol. Microbiol.">
        <title>The Global Catalogue of Microorganisms (GCM) 10K type strain sequencing project: providing services to taxonomists for standard genome sequencing and annotation.</title>
        <authorList>
            <consortium name="The Broad Institute Genomics Platform"/>
            <consortium name="The Broad Institute Genome Sequencing Center for Infectious Disease"/>
            <person name="Wu L."/>
            <person name="Ma J."/>
        </authorList>
    </citation>
    <scope>NUCLEOTIDE SEQUENCE [LARGE SCALE GENOMIC DNA]</scope>
    <source>
        <strain evidence="2">CGMCC 1.12989</strain>
    </source>
</reference>
<comment type="caution">
    <text evidence="1">The sequence shown here is derived from an EMBL/GenBank/DDBJ whole genome shotgun (WGS) entry which is preliminary data.</text>
</comment>
<sequence>MSAVPPQFAWARQSAGTAPLRLPGSVRRTTSIDSSWPEGLGEPWEMVGSARDAFTPAEGGTLVTLAEGGYTIRTAPTREILAIETRPRHPRDQELVGVRAGGASRRALNDAMGDIRGTPQFQVLDDFAGASLVAGWVWSLWQDDWRQDRKAAAPAKPGRGGQMVDICTGFAAGASSLEADGSFSQSTQSSTPVGPLVHPEDPAGWHPLPEGNGPTMRRARRLDLWRDNGLIRIDAGFQDSGTTPTGARMAIHEYRVHAEVEPGTMRLVALQALPLILPYRECPGASIKATRLIGQNVADLREAVVEVLPGTLGCTHLNDVLRGFADIPKLAEALP</sequence>
<organism evidence="1 2">
    <name type="scientific">Novosphingobium tardum</name>
    <dbReference type="NCBI Taxonomy" id="1538021"/>
    <lineage>
        <taxon>Bacteria</taxon>
        <taxon>Pseudomonadati</taxon>
        <taxon>Pseudomonadota</taxon>
        <taxon>Alphaproteobacteria</taxon>
        <taxon>Sphingomonadales</taxon>
        <taxon>Sphingomonadaceae</taxon>
        <taxon>Novosphingobium</taxon>
    </lineage>
</organism>
<evidence type="ECO:0000313" key="1">
    <source>
        <dbReference type="EMBL" id="MFC4295558.1"/>
    </source>
</evidence>